<evidence type="ECO:0000259" key="2">
    <source>
        <dbReference type="PROSITE" id="PS50989"/>
    </source>
</evidence>
<dbReference type="SUPFAM" id="SSF52096">
    <property type="entry name" value="ClpP/crotonase"/>
    <property type="match status" value="2"/>
</dbReference>
<dbReference type="FunFam" id="3.90.226.10:FF:000004">
    <property type="entry name" value="Methylcrotonoyl-CoA carboxylase beta chain"/>
    <property type="match status" value="1"/>
</dbReference>
<dbReference type="FunFam" id="3.90.226.10:FF:000030">
    <property type="entry name" value="Acetyl-CoA carboxylase carboxyltransferase subunit"/>
    <property type="match status" value="1"/>
</dbReference>
<protein>
    <recommendedName>
        <fullName evidence="4">CoA carboxyltransferase C-terminal domain-containing protein</fullName>
    </recommendedName>
</protein>
<evidence type="ECO:0000313" key="3">
    <source>
        <dbReference type="EMBL" id="SUZ82456.1"/>
    </source>
</evidence>
<feature type="domain" description="CoA carboxyltransferase C-terminal" evidence="2">
    <location>
        <begin position="282"/>
        <end position="529"/>
    </location>
</feature>
<reference evidence="3" key="1">
    <citation type="submission" date="2018-05" db="EMBL/GenBank/DDBJ databases">
        <authorList>
            <person name="Lanie J.A."/>
            <person name="Ng W.-L."/>
            <person name="Kazmierczak K.M."/>
            <person name="Andrzejewski T.M."/>
            <person name="Davidsen T.M."/>
            <person name="Wayne K.J."/>
            <person name="Tettelin H."/>
            <person name="Glass J.I."/>
            <person name="Rusch D."/>
            <person name="Podicherti R."/>
            <person name="Tsui H.-C.T."/>
            <person name="Winkler M.E."/>
        </authorList>
    </citation>
    <scope>NUCLEOTIDE SEQUENCE</scope>
</reference>
<dbReference type="InterPro" id="IPR029045">
    <property type="entry name" value="ClpP/crotonase-like_dom_sf"/>
</dbReference>
<dbReference type="PROSITE" id="PS50989">
    <property type="entry name" value="COA_CT_CTER"/>
    <property type="match status" value="1"/>
</dbReference>
<proteinExistence type="predicted"/>
<evidence type="ECO:0008006" key="4">
    <source>
        <dbReference type="Google" id="ProtNLM"/>
    </source>
</evidence>
<sequence>MPAIGTNKSKWPKGADKNETYMTELLARYEQEEAVLKLGGGKKKIGGQHKKGRKTVRERVELLVDKGAPLLELGIYAGWEMYEEIGSPASAGLVLAIGKVSGRECVIIANDATVKAGAYFEVTLKKHLRGQRIALENNLPVIYLVDSAGVFLPLQDKVFPDEEHFGRIFYNNARLSAMGVSQIAVVMGPCVAGGAYLPVMCDKFVMTEGANMFVAGPALVKAAIGQEIDRETLGGATTHNAISGSADYHAKNDEDALEIARRIVKNLPNSEMGKFNRMEPAEPLLPAEDLNAIVPEDAGSYDMEEIVARVVDGSDFESYKSEYGKTVLCGNARIGGYAVGIVANQRTMVTSGDGEMQMGGVLYSDSSDKAARFIMNCNQDRIPIIFLHDVNGFMVGRKAEWGGILKDGAKMVQAVANSVVPKITLIIGGSYGAGYYAMSGRAYSPRFMYLWPSASLAVMGGNQAAETLAEIQLSQRKDVSDKERNELINSIKDRYHLQSDPRFAAARMWTDAIIKPADTRQVLIHSLELCEHQSKMPAPVFGVLQV</sequence>
<dbReference type="InterPro" id="IPR011762">
    <property type="entry name" value="COA_CT_N"/>
</dbReference>
<dbReference type="Gene3D" id="3.90.226.10">
    <property type="entry name" value="2-enoyl-CoA Hydratase, Chain A, domain 1"/>
    <property type="match status" value="2"/>
</dbReference>
<dbReference type="PROSITE" id="PS50980">
    <property type="entry name" value="COA_CT_NTER"/>
    <property type="match status" value="1"/>
</dbReference>
<feature type="domain" description="CoA carboxyltransferase N-terminal" evidence="1">
    <location>
        <begin position="21"/>
        <end position="279"/>
    </location>
</feature>
<dbReference type="AlphaFoldDB" id="A0A381QSU3"/>
<dbReference type="GO" id="GO:0004485">
    <property type="term" value="F:methylcrotonoyl-CoA carboxylase activity"/>
    <property type="evidence" value="ECO:0007669"/>
    <property type="project" value="TreeGrafter"/>
</dbReference>
<dbReference type="InterPro" id="IPR034733">
    <property type="entry name" value="AcCoA_carboxyl_beta"/>
</dbReference>
<accession>A0A381QSU3</accession>
<gene>
    <name evidence="3" type="ORF">METZ01_LOCUS35310</name>
</gene>
<dbReference type="InterPro" id="IPR011763">
    <property type="entry name" value="COA_CT_C"/>
</dbReference>
<name>A0A381QSU3_9ZZZZ</name>
<dbReference type="InterPro" id="IPR045190">
    <property type="entry name" value="MCCB/AccD1-like"/>
</dbReference>
<evidence type="ECO:0000259" key="1">
    <source>
        <dbReference type="PROSITE" id="PS50980"/>
    </source>
</evidence>
<dbReference type="Pfam" id="PF01039">
    <property type="entry name" value="Carboxyl_trans"/>
    <property type="match status" value="1"/>
</dbReference>
<organism evidence="3">
    <name type="scientific">marine metagenome</name>
    <dbReference type="NCBI Taxonomy" id="408172"/>
    <lineage>
        <taxon>unclassified sequences</taxon>
        <taxon>metagenomes</taxon>
        <taxon>ecological metagenomes</taxon>
    </lineage>
</organism>
<dbReference type="EMBL" id="UINC01001507">
    <property type="protein sequence ID" value="SUZ82456.1"/>
    <property type="molecule type" value="Genomic_DNA"/>
</dbReference>
<dbReference type="PANTHER" id="PTHR22855">
    <property type="entry name" value="ACETYL, PROPIONYL, PYRUVATE, AND GLUTACONYL CARBOXYLASE-RELATED"/>
    <property type="match status" value="1"/>
</dbReference>
<dbReference type="PANTHER" id="PTHR22855:SF13">
    <property type="entry name" value="METHYLCROTONOYL-COA CARBOXYLASE BETA CHAIN, MITOCHONDRIAL"/>
    <property type="match status" value="1"/>
</dbReference>
<dbReference type="GO" id="GO:0006552">
    <property type="term" value="P:L-leucine catabolic process"/>
    <property type="evidence" value="ECO:0007669"/>
    <property type="project" value="TreeGrafter"/>
</dbReference>
<dbReference type="GO" id="GO:1905202">
    <property type="term" value="C:methylcrotonoyl-CoA carboxylase complex"/>
    <property type="evidence" value="ECO:0007669"/>
    <property type="project" value="TreeGrafter"/>
</dbReference>